<proteinExistence type="predicted"/>
<dbReference type="Pfam" id="PF21806">
    <property type="entry name" value="DUF6879"/>
    <property type="match status" value="1"/>
</dbReference>
<comment type="caution">
    <text evidence="2">The sequence shown here is derived from an EMBL/GenBank/DDBJ whole genome shotgun (WGS) entry which is preliminary data.</text>
</comment>
<organism evidence="2 3">
    <name type="scientific">Nonomuraea indica</name>
    <dbReference type="NCBI Taxonomy" id="1581193"/>
    <lineage>
        <taxon>Bacteria</taxon>
        <taxon>Bacillati</taxon>
        <taxon>Actinomycetota</taxon>
        <taxon>Actinomycetes</taxon>
        <taxon>Streptosporangiales</taxon>
        <taxon>Streptosporangiaceae</taxon>
        <taxon>Nonomuraea</taxon>
    </lineage>
</organism>
<dbReference type="Proteomes" id="UP001612928">
    <property type="component" value="Unassembled WGS sequence"/>
</dbReference>
<dbReference type="InterPro" id="IPR049244">
    <property type="entry name" value="DUF6879"/>
</dbReference>
<evidence type="ECO:0000259" key="1">
    <source>
        <dbReference type="Pfam" id="PF21806"/>
    </source>
</evidence>
<protein>
    <submittedName>
        <fullName evidence="2">DUF6879 family protein</fullName>
    </submittedName>
</protein>
<sequence length="170" mass="19045">MNASPTLDELLGRCTRSALHLEMRDGYGYSSPGFRAWRDGKPFDRTDFDAPWVNLIRATVDRGVVVRRARIVSEPVSDYIRYEHSATPHANLAGGELVRWLPRHRASDLALPGNDFWLFDGGLVRFGLHSGDGEATGYDLSEDPAVVKLCATAFEAVWQRGIDHAEYWPT</sequence>
<evidence type="ECO:0000313" key="3">
    <source>
        <dbReference type="Proteomes" id="UP001612928"/>
    </source>
</evidence>
<feature type="domain" description="DUF6879" evidence="1">
    <location>
        <begin position="6"/>
        <end position="169"/>
    </location>
</feature>
<dbReference type="RefSeq" id="WP_397019360.1">
    <property type="nucleotide sequence ID" value="NZ_JBITMB010000002.1"/>
</dbReference>
<keyword evidence="3" id="KW-1185">Reference proteome</keyword>
<name>A0ABW7ZYV8_9ACTN</name>
<gene>
    <name evidence="2" type="ORF">ACIBP5_07020</name>
</gene>
<reference evidence="2 3" key="1">
    <citation type="submission" date="2024-10" db="EMBL/GenBank/DDBJ databases">
        <title>The Natural Products Discovery Center: Release of the First 8490 Sequenced Strains for Exploring Actinobacteria Biosynthetic Diversity.</title>
        <authorList>
            <person name="Kalkreuter E."/>
            <person name="Kautsar S.A."/>
            <person name="Yang D."/>
            <person name="Bader C.D."/>
            <person name="Teijaro C.N."/>
            <person name="Fluegel L."/>
            <person name="Davis C.M."/>
            <person name="Simpson J.R."/>
            <person name="Lauterbach L."/>
            <person name="Steele A.D."/>
            <person name="Gui C."/>
            <person name="Meng S."/>
            <person name="Li G."/>
            <person name="Viehrig K."/>
            <person name="Ye F."/>
            <person name="Su P."/>
            <person name="Kiefer A.F."/>
            <person name="Nichols A."/>
            <person name="Cepeda A.J."/>
            <person name="Yan W."/>
            <person name="Fan B."/>
            <person name="Jiang Y."/>
            <person name="Adhikari A."/>
            <person name="Zheng C.-J."/>
            <person name="Schuster L."/>
            <person name="Cowan T.M."/>
            <person name="Smanski M.J."/>
            <person name="Chevrette M.G."/>
            <person name="De Carvalho L.P.S."/>
            <person name="Shen B."/>
        </authorList>
    </citation>
    <scope>NUCLEOTIDE SEQUENCE [LARGE SCALE GENOMIC DNA]</scope>
    <source>
        <strain evidence="2 3">NPDC049503</strain>
    </source>
</reference>
<dbReference type="EMBL" id="JBITMB010000002">
    <property type="protein sequence ID" value="MFI7439697.1"/>
    <property type="molecule type" value="Genomic_DNA"/>
</dbReference>
<accession>A0ABW7ZYV8</accession>
<evidence type="ECO:0000313" key="2">
    <source>
        <dbReference type="EMBL" id="MFI7439697.1"/>
    </source>
</evidence>